<evidence type="ECO:0000256" key="4">
    <source>
        <dbReference type="ARBA" id="ARBA00023186"/>
    </source>
</evidence>
<reference evidence="8" key="1">
    <citation type="submission" date="2017-02" db="UniProtKB">
        <authorList>
            <consortium name="WormBaseParasite"/>
        </authorList>
    </citation>
    <scope>IDENTIFICATION</scope>
</reference>
<protein>
    <submittedName>
        <fullName evidence="8">Heat shock 70 kDa protein 13</fullName>
    </submittedName>
</protein>
<dbReference type="PANTHER" id="PTHR19375">
    <property type="entry name" value="HEAT SHOCK PROTEIN 70KDA"/>
    <property type="match status" value="1"/>
</dbReference>
<dbReference type="SUPFAM" id="SSF53067">
    <property type="entry name" value="Actin-like ATPase domain"/>
    <property type="match status" value="3"/>
</dbReference>
<dbReference type="InterPro" id="IPR013126">
    <property type="entry name" value="Hsp_70_fam"/>
</dbReference>
<comment type="similarity">
    <text evidence="1 5">Belongs to the heat shock protein 70 family.</text>
</comment>
<name>A0A0M3IBP0_ASCLU</name>
<dbReference type="PROSITE" id="PS01036">
    <property type="entry name" value="HSP70_3"/>
    <property type="match status" value="1"/>
</dbReference>
<dbReference type="FunFam" id="3.90.640.10:FF:000030">
    <property type="entry name" value="Heat shock protein HSP70"/>
    <property type="match status" value="1"/>
</dbReference>
<dbReference type="PRINTS" id="PR00301">
    <property type="entry name" value="HEATSHOCK70"/>
</dbReference>
<keyword evidence="4" id="KW-0143">Chaperone</keyword>
<evidence type="ECO:0000313" key="8">
    <source>
        <dbReference type="WBParaSite" id="ALUE_0001516901-mRNA-1"/>
    </source>
</evidence>
<keyword evidence="2 5" id="KW-0547">Nucleotide-binding</keyword>
<dbReference type="PROSITE" id="PS00297">
    <property type="entry name" value="HSP70_1"/>
    <property type="match status" value="1"/>
</dbReference>
<organism evidence="7 8">
    <name type="scientific">Ascaris lumbricoides</name>
    <name type="common">Giant roundworm</name>
    <dbReference type="NCBI Taxonomy" id="6252"/>
    <lineage>
        <taxon>Eukaryota</taxon>
        <taxon>Metazoa</taxon>
        <taxon>Ecdysozoa</taxon>
        <taxon>Nematoda</taxon>
        <taxon>Chromadorea</taxon>
        <taxon>Rhabditida</taxon>
        <taxon>Spirurina</taxon>
        <taxon>Ascaridomorpha</taxon>
        <taxon>Ascaridoidea</taxon>
        <taxon>Ascarididae</taxon>
        <taxon>Ascaris</taxon>
    </lineage>
</organism>
<evidence type="ECO:0000256" key="1">
    <source>
        <dbReference type="ARBA" id="ARBA00007381"/>
    </source>
</evidence>
<dbReference type="GO" id="GO:0005524">
    <property type="term" value="F:ATP binding"/>
    <property type="evidence" value="ECO:0007669"/>
    <property type="project" value="UniProtKB-KW"/>
</dbReference>
<evidence type="ECO:0000256" key="6">
    <source>
        <dbReference type="SAM" id="SignalP"/>
    </source>
</evidence>
<dbReference type="InterPro" id="IPR018181">
    <property type="entry name" value="Heat_shock_70_CS"/>
</dbReference>
<dbReference type="Gene3D" id="3.90.640.10">
    <property type="entry name" value="Actin, Chain A, domain 4"/>
    <property type="match status" value="1"/>
</dbReference>
<feature type="chain" id="PRO_5005657133" evidence="6">
    <location>
        <begin position="22"/>
        <end position="502"/>
    </location>
</feature>
<dbReference type="FunFam" id="3.30.420.40:FF:000046">
    <property type="entry name" value="Chaperone protein HscA"/>
    <property type="match status" value="1"/>
</dbReference>
<dbReference type="Gene3D" id="3.30.420.40">
    <property type="match status" value="3"/>
</dbReference>
<evidence type="ECO:0000256" key="2">
    <source>
        <dbReference type="ARBA" id="ARBA00022741"/>
    </source>
</evidence>
<accession>A0A0M3IBP0</accession>
<sequence>LSKSSILGSALLAVLLAGYYAQKYGLPPPPPKIAAIDLGTTFSSIGIYQAITGATDIVADAKGKKSIPSVIAFLPNGTILVGSAAAEQQERNPLRTIYDAKRFIGRTFDEDDPQFEMDRKRYPFSIKLNESGAAYFEIPLNSGIRKITPEEVGGIIIGYLRKSAEVKYRVPIKQAVISVPAEFDQIQRNATRLAAEAAGGKITPEEVGGIIIGYLRKSAEVKYRVPIKQAVISVPAEFDQIQRNATRLAAEAAGMEVRRIISEPTAAALAYGLHKKKGVEYILVVDLGGGTLDVSLLWLQGSVFVTLAMAGNNRLGGQDFNDRVQKHLIEKISESFGSRLEDKEDIQQLRMAIETAKIQLTTFPSTDIDLNLRSLGRFRYRLTRSEFELLNEDLFDSVVDPIEAALADADIGPGDVDEIVLVGGSTRIPRVRRVVGSYFGKAANHGIDPELAVVTGASVQAGVIGGGWPLQVAAMELPSQRRKHHVYTRGKKMNVLSEAPKD</sequence>
<dbReference type="Proteomes" id="UP000036681">
    <property type="component" value="Unplaced"/>
</dbReference>
<dbReference type="GO" id="GO:0140662">
    <property type="term" value="F:ATP-dependent protein folding chaperone"/>
    <property type="evidence" value="ECO:0007669"/>
    <property type="project" value="InterPro"/>
</dbReference>
<evidence type="ECO:0000256" key="5">
    <source>
        <dbReference type="RuleBase" id="RU003322"/>
    </source>
</evidence>
<keyword evidence="3 5" id="KW-0067">ATP-binding</keyword>
<dbReference type="GO" id="GO:0006950">
    <property type="term" value="P:response to stress"/>
    <property type="evidence" value="ECO:0007669"/>
    <property type="project" value="UniProtKB-ARBA"/>
</dbReference>
<dbReference type="Pfam" id="PF00012">
    <property type="entry name" value="HSP70"/>
    <property type="match status" value="1"/>
</dbReference>
<evidence type="ECO:0000313" key="7">
    <source>
        <dbReference type="Proteomes" id="UP000036681"/>
    </source>
</evidence>
<dbReference type="FunFam" id="3.30.420.40:FF:000028">
    <property type="entry name" value="heat shock 70 kDa protein-like"/>
    <property type="match status" value="1"/>
</dbReference>
<dbReference type="WBParaSite" id="ALUE_0001516901-mRNA-1">
    <property type="protein sequence ID" value="ALUE_0001516901-mRNA-1"/>
    <property type="gene ID" value="ALUE_0001516901"/>
</dbReference>
<dbReference type="PROSITE" id="PS00329">
    <property type="entry name" value="HSP70_2"/>
    <property type="match status" value="1"/>
</dbReference>
<feature type="signal peptide" evidence="6">
    <location>
        <begin position="1"/>
        <end position="21"/>
    </location>
</feature>
<dbReference type="InterPro" id="IPR043129">
    <property type="entry name" value="ATPase_NBD"/>
</dbReference>
<keyword evidence="7" id="KW-1185">Reference proteome</keyword>
<keyword evidence="6" id="KW-0732">Signal</keyword>
<evidence type="ECO:0000256" key="3">
    <source>
        <dbReference type="ARBA" id="ARBA00022840"/>
    </source>
</evidence>
<proteinExistence type="inferred from homology"/>
<dbReference type="AlphaFoldDB" id="A0A0M3IBP0"/>